<evidence type="ECO:0000256" key="1">
    <source>
        <dbReference type="ARBA" id="ARBA00022763"/>
    </source>
</evidence>
<evidence type="ECO:0000256" key="2">
    <source>
        <dbReference type="ARBA" id="ARBA00022801"/>
    </source>
</evidence>
<dbReference type="InterPro" id="IPR036895">
    <property type="entry name" value="Uracil-DNA_glycosylase-like_sf"/>
</dbReference>
<dbReference type="RefSeq" id="WP_096505114.1">
    <property type="nucleotide sequence ID" value="NZ_AP018165.1"/>
</dbReference>
<organism evidence="5 6">
    <name type="scientific">[Mycobacterium] stephanolepidis</name>
    <dbReference type="NCBI Taxonomy" id="1520670"/>
    <lineage>
        <taxon>Bacteria</taxon>
        <taxon>Bacillati</taxon>
        <taxon>Actinomycetota</taxon>
        <taxon>Actinomycetes</taxon>
        <taxon>Mycobacteriales</taxon>
        <taxon>Mycobacteriaceae</taxon>
        <taxon>Mycobacteroides</taxon>
    </lineage>
</organism>
<protein>
    <submittedName>
        <fullName evidence="5">G/U mismatch-specific DNA glycosylase</fullName>
        <ecNumber evidence="5">3.2.2.28</ecNumber>
    </submittedName>
</protein>
<evidence type="ECO:0000313" key="5">
    <source>
        <dbReference type="EMBL" id="BAY00246.1"/>
    </source>
</evidence>
<dbReference type="CDD" id="cd10028">
    <property type="entry name" value="UDG-F2_TDG_MUG"/>
    <property type="match status" value="1"/>
</dbReference>
<keyword evidence="1" id="KW-0227">DNA damage</keyword>
<dbReference type="SUPFAM" id="SSF52141">
    <property type="entry name" value="Uracil-DNA glycosylase-like"/>
    <property type="match status" value="1"/>
</dbReference>
<dbReference type="PANTHER" id="PTHR12159:SF9">
    <property type="entry name" value="G_T MISMATCH-SPECIFIC THYMINE DNA GLYCOSYLASE"/>
    <property type="match status" value="1"/>
</dbReference>
<dbReference type="EMBL" id="AP018165">
    <property type="protein sequence ID" value="BAY00246.1"/>
    <property type="molecule type" value="Genomic_DNA"/>
</dbReference>
<keyword evidence="3" id="KW-0234">DNA repair</keyword>
<name>A0A1Z4F4R9_9MYCO</name>
<gene>
    <name evidence="5" type="primary">mug</name>
    <name evidence="5" type="ORF">MSTE_04954</name>
</gene>
<keyword evidence="2 5" id="KW-0378">Hydrolase</keyword>
<dbReference type="KEGG" id="mste:MSTE_04954"/>
<dbReference type="Pfam" id="PF03167">
    <property type="entry name" value="UDG"/>
    <property type="match status" value="1"/>
</dbReference>
<reference evidence="6" key="1">
    <citation type="journal article" date="2017" name="Genome Announc.">
        <title>Complete Genome Sequence of Mycobacterium stephanolepidis.</title>
        <authorList>
            <person name="Fukano H."/>
            <person name="Yoshida M."/>
            <person name="Katayama Y."/>
            <person name="Omatsu T."/>
            <person name="Mizutani T."/>
            <person name="Kurata O."/>
            <person name="Wada S."/>
            <person name="Hoshino Y."/>
        </authorList>
    </citation>
    <scope>NUCLEOTIDE SEQUENCE [LARGE SCALE GENOMIC DNA]</scope>
    <source>
        <strain evidence="6">NJB0901</strain>
    </source>
</reference>
<dbReference type="InterPro" id="IPR015637">
    <property type="entry name" value="MUG/TDG"/>
</dbReference>
<dbReference type="EC" id="3.2.2.28" evidence="5"/>
<dbReference type="NCBIfam" id="NF007570">
    <property type="entry name" value="PRK10201.1"/>
    <property type="match status" value="1"/>
</dbReference>
<evidence type="ECO:0000259" key="4">
    <source>
        <dbReference type="Pfam" id="PF03167"/>
    </source>
</evidence>
<sequence>MSHESLRVVGQYSPDILAAGLDVIFCGINPAATAVADGHNFSNRSNRFWEVLYRAGFTDIRLRPEDERQLLTYGCGITAAVSRATPRADDIAVSEFRAARPDFEEKMRRLEPRALAFLGKRAVVSMLESPHIAFGPQPFRVAEVTTWVLPNPSGLNRRFTLDALVDAYAELRVSLTGGSSTGRHPGPEHR</sequence>
<dbReference type="GO" id="GO:0006285">
    <property type="term" value="P:base-excision repair, AP site formation"/>
    <property type="evidence" value="ECO:0007669"/>
    <property type="project" value="InterPro"/>
</dbReference>
<keyword evidence="5" id="KW-0326">Glycosidase</keyword>
<dbReference type="GO" id="GO:0004844">
    <property type="term" value="F:uracil DNA N-glycosylase activity"/>
    <property type="evidence" value="ECO:0007669"/>
    <property type="project" value="TreeGrafter"/>
</dbReference>
<reference evidence="5 6" key="2">
    <citation type="journal article" date="2017" name="Int. J. Syst. Evol. Microbiol.">
        <title>Mycobacterium stephanolepidis sp. nov., a rapidly growing species related to Mycobacterium chelonae, isolated from marine teleost fish, Stephanolepis cirrhifer.</title>
        <authorList>
            <person name="Fukano H."/>
            <person name="Wada S."/>
            <person name="Kurata O."/>
            <person name="Katayama K."/>
            <person name="Fujiwara N."/>
            <person name="Hoshino Y."/>
        </authorList>
    </citation>
    <scope>NUCLEOTIDE SEQUENCE [LARGE SCALE GENOMIC DNA]</scope>
    <source>
        <strain evidence="5 6">NJB0901</strain>
    </source>
</reference>
<dbReference type="PANTHER" id="PTHR12159">
    <property type="entry name" value="G/T AND G/U MISMATCH-SPECIFIC DNA GLYCOSYLASE"/>
    <property type="match status" value="1"/>
</dbReference>
<dbReference type="OrthoDB" id="9799921at2"/>
<dbReference type="AlphaFoldDB" id="A0A1Z4F4R9"/>
<feature type="domain" description="Uracil-DNA glycosylase-like" evidence="4">
    <location>
        <begin position="17"/>
        <end position="171"/>
    </location>
</feature>
<evidence type="ECO:0000256" key="3">
    <source>
        <dbReference type="ARBA" id="ARBA00023204"/>
    </source>
</evidence>
<dbReference type="Proteomes" id="UP000217954">
    <property type="component" value="Chromosome"/>
</dbReference>
<keyword evidence="6" id="KW-1185">Reference proteome</keyword>
<dbReference type="InterPro" id="IPR005122">
    <property type="entry name" value="Uracil-DNA_glycosylase-like"/>
</dbReference>
<evidence type="ECO:0000313" key="6">
    <source>
        <dbReference type="Proteomes" id="UP000217954"/>
    </source>
</evidence>
<accession>A0A1Z4F4R9</accession>
<dbReference type="GO" id="GO:0008263">
    <property type="term" value="F:pyrimidine-specific mismatch base pair DNA N-glycosylase activity"/>
    <property type="evidence" value="ECO:0007669"/>
    <property type="project" value="TreeGrafter"/>
</dbReference>
<proteinExistence type="predicted"/>
<dbReference type="Gene3D" id="3.40.470.10">
    <property type="entry name" value="Uracil-DNA glycosylase-like domain"/>
    <property type="match status" value="1"/>
</dbReference>